<sequence length="190" mass="20898">MGHKRKLDVENGDADVAYPAVEINGINKKDVNSPSEKRKSKTSRDRFALYLIRKPIEITPEDLSDANISLDTLVKDECKIAIGDHDFVVRGADLPTQTFHIPAGVIHGSEGSSAKSITGSVVISRAEFDKSEGIFEEGHDVPLDLIQDLPLKPIKKKVSRKGIQRLQQRLSATGVKKLKNDSVSDVKEET</sequence>
<evidence type="ECO:0000313" key="1">
    <source>
        <dbReference type="EMBL" id="EYB94897.1"/>
    </source>
</evidence>
<dbReference type="AlphaFoldDB" id="A0A016SWV3"/>
<protein>
    <submittedName>
        <fullName evidence="1">Uncharacterized protein</fullName>
    </submittedName>
</protein>
<name>A0A016SWV3_9BILA</name>
<organism evidence="1 2">
    <name type="scientific">Ancylostoma ceylanicum</name>
    <dbReference type="NCBI Taxonomy" id="53326"/>
    <lineage>
        <taxon>Eukaryota</taxon>
        <taxon>Metazoa</taxon>
        <taxon>Ecdysozoa</taxon>
        <taxon>Nematoda</taxon>
        <taxon>Chromadorea</taxon>
        <taxon>Rhabditida</taxon>
        <taxon>Rhabditina</taxon>
        <taxon>Rhabditomorpha</taxon>
        <taxon>Strongyloidea</taxon>
        <taxon>Ancylostomatidae</taxon>
        <taxon>Ancylostomatinae</taxon>
        <taxon>Ancylostoma</taxon>
    </lineage>
</organism>
<reference evidence="2" key="1">
    <citation type="journal article" date="2015" name="Nat. Genet.">
        <title>The genome and transcriptome of the zoonotic hookworm Ancylostoma ceylanicum identify infection-specific gene families.</title>
        <authorList>
            <person name="Schwarz E.M."/>
            <person name="Hu Y."/>
            <person name="Antoshechkin I."/>
            <person name="Miller M.M."/>
            <person name="Sternberg P.W."/>
            <person name="Aroian R.V."/>
        </authorList>
    </citation>
    <scope>NUCLEOTIDE SEQUENCE</scope>
    <source>
        <strain evidence="2">HY135</strain>
    </source>
</reference>
<accession>A0A016SWV3</accession>
<gene>
    <name evidence="1" type="primary">Acey_s0166.g77</name>
    <name evidence="1" type="ORF">Y032_0166g77</name>
</gene>
<keyword evidence="2" id="KW-1185">Reference proteome</keyword>
<proteinExistence type="predicted"/>
<evidence type="ECO:0000313" key="2">
    <source>
        <dbReference type="Proteomes" id="UP000024635"/>
    </source>
</evidence>
<dbReference type="OrthoDB" id="5829268at2759"/>
<dbReference type="EMBL" id="JARK01001502">
    <property type="protein sequence ID" value="EYB94897.1"/>
    <property type="molecule type" value="Genomic_DNA"/>
</dbReference>
<dbReference type="Proteomes" id="UP000024635">
    <property type="component" value="Unassembled WGS sequence"/>
</dbReference>
<comment type="caution">
    <text evidence="1">The sequence shown here is derived from an EMBL/GenBank/DDBJ whole genome shotgun (WGS) entry which is preliminary data.</text>
</comment>